<dbReference type="EMBL" id="BAAACZ010000005">
    <property type="protein sequence ID" value="GAA0453138.1"/>
    <property type="molecule type" value="Genomic_DNA"/>
</dbReference>
<keyword evidence="2" id="KW-1185">Reference proteome</keyword>
<dbReference type="SUPFAM" id="SSF140500">
    <property type="entry name" value="BAS1536-like"/>
    <property type="match status" value="1"/>
</dbReference>
<gene>
    <name evidence="1" type="ORF">GCM10008935_04770</name>
</gene>
<dbReference type="PANTHER" id="PTHR41263">
    <property type="entry name" value="ASPARTYL-PHOSPHATE PHOSPHATASE YISI"/>
    <property type="match status" value="1"/>
</dbReference>
<dbReference type="RefSeq" id="WP_343781544.1">
    <property type="nucleotide sequence ID" value="NZ_BAAACZ010000005.1"/>
</dbReference>
<dbReference type="InterPro" id="IPR053028">
    <property type="entry name" value="Spo0E-like_phosphatase"/>
</dbReference>
<dbReference type="Proteomes" id="UP001500740">
    <property type="component" value="Unassembled WGS sequence"/>
</dbReference>
<proteinExistence type="predicted"/>
<dbReference type="PANTHER" id="PTHR41263:SF1">
    <property type="entry name" value="ASPARTYL-PHOSPHATE PHOSPHATASE YISI"/>
    <property type="match status" value="1"/>
</dbReference>
<reference evidence="1 2" key="1">
    <citation type="journal article" date="2019" name="Int. J. Syst. Evol. Microbiol.">
        <title>The Global Catalogue of Microorganisms (GCM) 10K type strain sequencing project: providing services to taxonomists for standard genome sequencing and annotation.</title>
        <authorList>
            <consortium name="The Broad Institute Genomics Platform"/>
            <consortium name="The Broad Institute Genome Sequencing Center for Infectious Disease"/>
            <person name="Wu L."/>
            <person name="Ma J."/>
        </authorList>
    </citation>
    <scope>NUCLEOTIDE SEQUENCE [LARGE SCALE GENOMIC DNA]</scope>
    <source>
        <strain evidence="1 2">JCM 14193</strain>
    </source>
</reference>
<dbReference type="InterPro" id="IPR018540">
    <property type="entry name" value="Spo0E-like"/>
</dbReference>
<dbReference type="Pfam" id="PF09388">
    <property type="entry name" value="SpoOE-like"/>
    <property type="match status" value="1"/>
</dbReference>
<accession>A0ABN0ZMT4</accession>
<protein>
    <recommendedName>
        <fullName evidence="3">Aspartyl-phosphate phosphatase Spo0E family protein</fullName>
    </recommendedName>
</protein>
<comment type="caution">
    <text evidence="1">The sequence shown here is derived from an EMBL/GenBank/DDBJ whole genome shotgun (WGS) entry which is preliminary data.</text>
</comment>
<evidence type="ECO:0000313" key="2">
    <source>
        <dbReference type="Proteomes" id="UP001500740"/>
    </source>
</evidence>
<dbReference type="Gene3D" id="4.10.280.10">
    <property type="entry name" value="Helix-loop-helix DNA-binding domain"/>
    <property type="match status" value="1"/>
</dbReference>
<sequence length="62" mass="7376">MKEQERLIYLETKIEVLRKEMIEVASEKGYTSYESVRLSQELDGLINEYLKLEPKGRKQIID</sequence>
<dbReference type="InterPro" id="IPR036638">
    <property type="entry name" value="HLH_DNA-bd_sf"/>
</dbReference>
<name>A0ABN0ZMT4_9BACI</name>
<evidence type="ECO:0008006" key="3">
    <source>
        <dbReference type="Google" id="ProtNLM"/>
    </source>
</evidence>
<evidence type="ECO:0000313" key="1">
    <source>
        <dbReference type="EMBL" id="GAA0453138.1"/>
    </source>
</evidence>
<organism evidence="1 2">
    <name type="scientific">Alkalibacillus silvisoli</name>
    <dbReference type="NCBI Taxonomy" id="392823"/>
    <lineage>
        <taxon>Bacteria</taxon>
        <taxon>Bacillati</taxon>
        <taxon>Bacillota</taxon>
        <taxon>Bacilli</taxon>
        <taxon>Bacillales</taxon>
        <taxon>Bacillaceae</taxon>
        <taxon>Alkalibacillus</taxon>
    </lineage>
</organism>
<dbReference type="InterPro" id="IPR037208">
    <property type="entry name" value="Spo0E-like_sf"/>
</dbReference>